<feature type="transmembrane region" description="Helical" evidence="1">
    <location>
        <begin position="403"/>
        <end position="423"/>
    </location>
</feature>
<dbReference type="RefSeq" id="WP_163241347.1">
    <property type="nucleotide sequence ID" value="NZ_JAAIWN010000011.1"/>
</dbReference>
<reference evidence="3 6" key="2">
    <citation type="submission" date="2020-07" db="EMBL/GenBank/DDBJ databases">
        <authorList>
            <person name="Feng H."/>
        </authorList>
    </citation>
    <scope>NUCLEOTIDE SEQUENCE [LARGE SCALE GENOMIC DNA]</scope>
    <source>
        <strain evidence="3">S-12</strain>
        <strain evidence="6">s-12</strain>
    </source>
</reference>
<feature type="transmembrane region" description="Helical" evidence="1">
    <location>
        <begin position="219"/>
        <end position="239"/>
    </location>
</feature>
<evidence type="ECO:0000256" key="1">
    <source>
        <dbReference type="SAM" id="Phobius"/>
    </source>
</evidence>
<gene>
    <name evidence="4" type="ORF">G4D64_06455</name>
    <name evidence="3" type="ORF">H1Z61_06490</name>
</gene>
<dbReference type="EMBL" id="JAAIWN010000011">
    <property type="protein sequence ID" value="NEY81169.1"/>
    <property type="molecule type" value="Genomic_DNA"/>
</dbReference>
<organism evidence="4 5">
    <name type="scientific">Bacillus aquiflavi</name>
    <dbReference type="NCBI Taxonomy" id="2672567"/>
    <lineage>
        <taxon>Bacteria</taxon>
        <taxon>Bacillati</taxon>
        <taxon>Bacillota</taxon>
        <taxon>Bacilli</taxon>
        <taxon>Bacillales</taxon>
        <taxon>Bacillaceae</taxon>
        <taxon>Bacillus</taxon>
    </lineage>
</organism>
<evidence type="ECO:0000313" key="5">
    <source>
        <dbReference type="Proteomes" id="UP000472971"/>
    </source>
</evidence>
<dbReference type="Pfam" id="PF06808">
    <property type="entry name" value="DctM"/>
    <property type="match status" value="1"/>
</dbReference>
<feature type="transmembrane region" description="Helical" evidence="1">
    <location>
        <begin position="593"/>
        <end position="621"/>
    </location>
</feature>
<feature type="transmembrane region" description="Helical" evidence="1">
    <location>
        <begin position="485"/>
        <end position="511"/>
    </location>
</feature>
<feature type="domain" description="TRAP C4-dicarboxylate transport system permease DctM subunit" evidence="2">
    <location>
        <begin position="115"/>
        <end position="550"/>
    </location>
</feature>
<dbReference type="InterPro" id="IPR010656">
    <property type="entry name" value="DctM"/>
</dbReference>
<dbReference type="Proteomes" id="UP000570010">
    <property type="component" value="Unassembled WGS sequence"/>
</dbReference>
<feature type="transmembrane region" description="Helical" evidence="1">
    <location>
        <begin position="102"/>
        <end position="119"/>
    </location>
</feature>
<feature type="transmembrane region" description="Helical" evidence="1">
    <location>
        <begin position="523"/>
        <end position="542"/>
    </location>
</feature>
<reference evidence="4 5" key="1">
    <citation type="submission" date="2020-02" db="EMBL/GenBank/DDBJ databases">
        <title>Bacillus aquiflavi sp. nov., isolated from yellow water of strong flavor Chinese baijiu in Yibin region of China.</title>
        <authorList>
            <person name="Xie J."/>
        </authorList>
    </citation>
    <scope>NUCLEOTIDE SEQUENCE [LARGE SCALE GENOMIC DNA]</scope>
    <source>
        <strain evidence="4 5">3H-10</strain>
    </source>
</reference>
<keyword evidence="1" id="KW-0472">Membrane</keyword>
<accession>A0A6B3VT60</accession>
<feature type="transmembrane region" description="Helical" evidence="1">
    <location>
        <begin position="443"/>
        <end position="473"/>
    </location>
</feature>
<evidence type="ECO:0000313" key="4">
    <source>
        <dbReference type="EMBL" id="NEY81169.1"/>
    </source>
</evidence>
<dbReference type="NCBIfam" id="TIGR02123">
    <property type="entry name" value="TRAP_fused"/>
    <property type="match status" value="1"/>
</dbReference>
<sequence>MNQRINKFWGSIIVILTAMGIFLAINQLFYLKLFSFNPIKTSYLYFLIACFMPISFIMYPLSKKLSNQKVHIFDVILALLSFGIPFYFGMNGQKMISEGWEYISPTLPTILSVVFWFLLLESLRRVAGLPIMIISGIFSFYPLIAGSMPIGFLQGQMFDFITTARNHAMSTNSIIGIPFETVGSLLIGFMLFGVILTASGGGDFFYNLAQSIFGRFRGGAAKVSIISSAFFGMLSGSAISNTITTGAMTIPSMKKGGYPPHYAAAVEACSSTGGTITPPIMGSAAFIMASFIGVPYSEIAIAAAIPAVLYFFALIIQADGFAAKNNLKGLPVSQIPSLKETLKSGWLYLFALALLTYLLIFMRNEGQAPFYVSLLILILAMVKKETRFNKKKLYDLMINIGKVLTDLTCLIAGIGFIVGALSITGVSFSFSRELITAAGDSTILILIAGAITSFILGMGMTVSAVYIFLAVILAPALVQMQIDPIAAHLFVLYWATVSYITPPVALASFAAAGIAKANPMKTGFVSVRLGIVTFIIPFFFVYDPALIGRGSVDEVLIVITSAVLGVFLLSSSLEGYLIGAGEIKNWLLRGLLFVTSLLIIIPNIALTIGGLAVGVVVFVFIRLQNKTDLKIEGEQEVVKNEGF</sequence>
<dbReference type="EMBL" id="JACEIO010000011">
    <property type="protein sequence ID" value="MBA4536802.1"/>
    <property type="molecule type" value="Genomic_DNA"/>
</dbReference>
<feature type="transmembrane region" description="Helical" evidence="1">
    <location>
        <begin position="173"/>
        <end position="198"/>
    </location>
</feature>
<feature type="transmembrane region" description="Helical" evidence="1">
    <location>
        <begin position="554"/>
        <end position="573"/>
    </location>
</feature>
<dbReference type="PANTHER" id="PTHR43849:SF2">
    <property type="entry name" value="BLL3936 PROTEIN"/>
    <property type="match status" value="1"/>
</dbReference>
<feature type="transmembrane region" description="Helical" evidence="1">
    <location>
        <begin position="131"/>
        <end position="153"/>
    </location>
</feature>
<evidence type="ECO:0000259" key="2">
    <source>
        <dbReference type="Pfam" id="PF06808"/>
    </source>
</evidence>
<feature type="transmembrane region" description="Helical" evidence="1">
    <location>
        <begin position="299"/>
        <end position="323"/>
    </location>
</feature>
<comment type="caution">
    <text evidence="4">The sequence shown here is derived from an EMBL/GenBank/DDBJ whole genome shotgun (WGS) entry which is preliminary data.</text>
</comment>
<name>A0A6B3VT60_9BACI</name>
<feature type="transmembrane region" description="Helical" evidence="1">
    <location>
        <begin position="344"/>
        <end position="360"/>
    </location>
</feature>
<proteinExistence type="predicted"/>
<evidence type="ECO:0000313" key="3">
    <source>
        <dbReference type="EMBL" id="MBA4536802.1"/>
    </source>
</evidence>
<dbReference type="AlphaFoldDB" id="A0A6B3VT60"/>
<feature type="transmembrane region" description="Helical" evidence="1">
    <location>
        <begin position="43"/>
        <end position="61"/>
    </location>
</feature>
<feature type="transmembrane region" description="Helical" evidence="1">
    <location>
        <begin position="73"/>
        <end position="90"/>
    </location>
</feature>
<dbReference type="Proteomes" id="UP000472971">
    <property type="component" value="Unassembled WGS sequence"/>
</dbReference>
<feature type="transmembrane region" description="Helical" evidence="1">
    <location>
        <begin position="12"/>
        <end position="31"/>
    </location>
</feature>
<dbReference type="InterPro" id="IPR011853">
    <property type="entry name" value="TRAP_DctM-Dct_fused"/>
</dbReference>
<dbReference type="PANTHER" id="PTHR43849">
    <property type="entry name" value="BLL3936 PROTEIN"/>
    <property type="match status" value="1"/>
</dbReference>
<keyword evidence="5" id="KW-1185">Reference proteome</keyword>
<keyword evidence="1" id="KW-1133">Transmembrane helix</keyword>
<protein>
    <submittedName>
        <fullName evidence="4">TRAP transporter permease</fullName>
    </submittedName>
</protein>
<keyword evidence="1" id="KW-0812">Transmembrane</keyword>
<evidence type="ECO:0000313" key="6">
    <source>
        <dbReference type="Proteomes" id="UP000570010"/>
    </source>
</evidence>
<feature type="transmembrane region" description="Helical" evidence="1">
    <location>
        <begin position="366"/>
        <end position="382"/>
    </location>
</feature>